<name>A0A4Y2XB68_ARAVE</name>
<evidence type="ECO:0000313" key="2">
    <source>
        <dbReference type="EMBL" id="GBO46165.1"/>
    </source>
</evidence>
<dbReference type="Proteomes" id="UP000499080">
    <property type="component" value="Unassembled WGS sequence"/>
</dbReference>
<evidence type="ECO:0000313" key="3">
    <source>
        <dbReference type="Proteomes" id="UP000499080"/>
    </source>
</evidence>
<reference evidence="1 3" key="1">
    <citation type="journal article" date="2019" name="Sci. Rep.">
        <title>Orb-weaving spider Araneus ventricosus genome elucidates the spidroin gene catalogue.</title>
        <authorList>
            <person name="Kono N."/>
            <person name="Nakamura H."/>
            <person name="Ohtoshi R."/>
            <person name="Moran D.A.P."/>
            <person name="Shinohara A."/>
            <person name="Yoshida Y."/>
            <person name="Fujiwara M."/>
            <person name="Mori M."/>
            <person name="Tomita M."/>
            <person name="Arakawa K."/>
        </authorList>
    </citation>
    <scope>NUCLEOTIDE SEQUENCE [LARGE SCALE GENOMIC DNA]</scope>
</reference>
<accession>A0A4Y2XB68</accession>
<sequence length="99" mass="11516">MSIRSRDPDFSRGFHRTSRPAGKEYKYSEKLNLWNAFGLQRISLQSCSHCELVSCLTLRVIVRTITVIISDLLSACVANLRKCCFSRYLFFAFFLIIRE</sequence>
<proteinExistence type="predicted"/>
<protein>
    <submittedName>
        <fullName evidence="1">Uncharacterized protein</fullName>
    </submittedName>
</protein>
<keyword evidence="3" id="KW-1185">Reference proteome</keyword>
<organism evidence="1 3">
    <name type="scientific">Araneus ventricosus</name>
    <name type="common">Orbweaver spider</name>
    <name type="synonym">Epeira ventricosa</name>
    <dbReference type="NCBI Taxonomy" id="182803"/>
    <lineage>
        <taxon>Eukaryota</taxon>
        <taxon>Metazoa</taxon>
        <taxon>Ecdysozoa</taxon>
        <taxon>Arthropoda</taxon>
        <taxon>Chelicerata</taxon>
        <taxon>Arachnida</taxon>
        <taxon>Araneae</taxon>
        <taxon>Araneomorphae</taxon>
        <taxon>Entelegynae</taxon>
        <taxon>Araneoidea</taxon>
        <taxon>Araneidae</taxon>
        <taxon>Araneus</taxon>
    </lineage>
</organism>
<dbReference type="EMBL" id="BGPR01073644">
    <property type="protein sequence ID" value="GBO46165.1"/>
    <property type="molecule type" value="Genomic_DNA"/>
</dbReference>
<dbReference type="EMBL" id="BGPR01073642">
    <property type="protein sequence ID" value="GBO46160.1"/>
    <property type="molecule type" value="Genomic_DNA"/>
</dbReference>
<comment type="caution">
    <text evidence="1">The sequence shown here is derived from an EMBL/GenBank/DDBJ whole genome shotgun (WGS) entry which is preliminary data.</text>
</comment>
<gene>
    <name evidence="2" type="ORF">AVEN_160764_1</name>
    <name evidence="1" type="ORF">AVEN_64957_1</name>
</gene>
<dbReference type="AlphaFoldDB" id="A0A4Y2XB68"/>
<evidence type="ECO:0000313" key="1">
    <source>
        <dbReference type="EMBL" id="GBO46160.1"/>
    </source>
</evidence>